<keyword evidence="3" id="KW-1185">Reference proteome</keyword>
<dbReference type="STRING" id="708197.A0A166UMQ4"/>
<sequence length="721" mass="80654">MVHPDIFCISGVSPPIPPWPTNSTLSAAVLLHPGNVKRFGGNLESKNVQDRQRRIYINLVVLFRLLTRCQHLAFDHDNFWGFVSRHWGVSNVSPQKIEELVDVYSERRRIYSQSTNAQRNHRKLLADLIDSWISRDPNPSPPSRLSRQEIAAEWEFIETSWLEQLRSDAQSLLDESDPPHIGTFSVSKVTPSICNINGGTNQPSVSGKGLVERVTEPSADHSRRCSVTSNTRKADSPPLKGIEEAIDGVIQTEGRKRKFTSGTTNFAKRQRVLGSPPYPPRLEPQSASKLQKAAQKGRENKKPHETPVGESSRTAQGVNQHDLEENDTQQNPTLNEKTALCIGQQVTDKSEVFDSFGKRIEEQDENLNVLKERINLLLESGELSRDIRKAHDQLTMLTASKCQVALERLEEISIQLSALGKDVVACRESGEELQKRQTEQQGVILGFKRNIESADSGLKDAMEDSLAHRKQQTHCKESRQGAEARLSQLRSNLESKTGTGLQTKEGIATQLRPSETHLEKQSDATVLMLKDLDERLMKIETSASGHQPEVEFEGRLKKLEETISISKTLVNNCRTLVEANKTSVDQYLVILDNRVNMLEHRFDSHAADQVKINDEQARRLGLVEGELGWYKGAASSQLQSKPGRSSGSELAVFQAQLNAVQDFLAVVAQNQRFNPTERGPETSLSPTKQIVLSRPTRIRQNARSANLLNPVTKEATVKKEN</sequence>
<comment type="caution">
    <text evidence="2">The sequence shown here is derived from an EMBL/GenBank/DDBJ whole genome shotgun (WGS) entry which is preliminary data.</text>
</comment>
<dbReference type="AlphaFoldDB" id="A0A166UMQ4"/>
<accession>A0A166UMQ4</accession>
<dbReference type="Proteomes" id="UP000076552">
    <property type="component" value="Unassembled WGS sequence"/>
</dbReference>
<reference evidence="2 3" key="1">
    <citation type="submission" date="2015-06" db="EMBL/GenBank/DDBJ databases">
        <title>Survival trade-offs in plant roots during colonization by closely related pathogenic and mutualistic fungi.</title>
        <authorList>
            <person name="Hacquard S."/>
            <person name="Kracher B."/>
            <person name="Hiruma K."/>
            <person name="Weinman A."/>
            <person name="Muench P."/>
            <person name="Garrido Oter R."/>
            <person name="Ver Loren van Themaat E."/>
            <person name="Dallerey J.-F."/>
            <person name="Damm U."/>
            <person name="Henrissat B."/>
            <person name="Lespinet O."/>
            <person name="Thon M."/>
            <person name="Kemen E."/>
            <person name="McHardy A.C."/>
            <person name="Schulze-Lefert P."/>
            <person name="O'Connell R.J."/>
        </authorList>
    </citation>
    <scope>NUCLEOTIDE SEQUENCE [LARGE SCALE GENOMIC DNA]</scope>
    <source>
        <strain evidence="2 3">0861</strain>
    </source>
</reference>
<dbReference type="EMBL" id="LFIV01000042">
    <property type="protein sequence ID" value="KZL73576.1"/>
    <property type="molecule type" value="Genomic_DNA"/>
</dbReference>
<evidence type="ECO:0000256" key="1">
    <source>
        <dbReference type="SAM" id="MobiDB-lite"/>
    </source>
</evidence>
<organism evidence="2 3">
    <name type="scientific">Colletotrichum tofieldiae</name>
    <dbReference type="NCBI Taxonomy" id="708197"/>
    <lineage>
        <taxon>Eukaryota</taxon>
        <taxon>Fungi</taxon>
        <taxon>Dikarya</taxon>
        <taxon>Ascomycota</taxon>
        <taxon>Pezizomycotina</taxon>
        <taxon>Sordariomycetes</taxon>
        <taxon>Hypocreomycetidae</taxon>
        <taxon>Glomerellales</taxon>
        <taxon>Glomerellaceae</taxon>
        <taxon>Colletotrichum</taxon>
        <taxon>Colletotrichum spaethianum species complex</taxon>
    </lineage>
</organism>
<evidence type="ECO:0000313" key="3">
    <source>
        <dbReference type="Proteomes" id="UP000076552"/>
    </source>
</evidence>
<feature type="compositionally biased region" description="Basic and acidic residues" evidence="1">
    <location>
        <begin position="296"/>
        <end position="307"/>
    </location>
</feature>
<evidence type="ECO:0000313" key="2">
    <source>
        <dbReference type="EMBL" id="KZL73576.1"/>
    </source>
</evidence>
<feature type="region of interest" description="Disordered" evidence="1">
    <location>
        <begin position="215"/>
        <end position="333"/>
    </location>
</feature>
<gene>
    <name evidence="2" type="ORF">CT0861_02907</name>
</gene>
<proteinExistence type="predicted"/>
<name>A0A166UMQ4_9PEZI</name>
<feature type="compositionally biased region" description="Polar residues" evidence="1">
    <location>
        <begin position="309"/>
        <end position="319"/>
    </location>
</feature>
<dbReference type="OrthoDB" id="4832347at2759"/>
<protein>
    <submittedName>
        <fullName evidence="2">Uncharacterized protein</fullName>
    </submittedName>
</protein>